<evidence type="ECO:0008006" key="8">
    <source>
        <dbReference type="Google" id="ProtNLM"/>
    </source>
</evidence>
<dbReference type="EMBL" id="NFLJ01000018">
    <property type="protein sequence ID" value="OUQ34293.1"/>
    <property type="molecule type" value="Genomic_DNA"/>
</dbReference>
<keyword evidence="3 5" id="KW-1133">Transmembrane helix</keyword>
<reference evidence="6 7" key="1">
    <citation type="journal article" date="2018" name="BMC Genomics">
        <title>Whole genome sequencing and function prediction of 133 gut anaerobes isolated from chicken caecum in pure cultures.</title>
        <authorList>
            <person name="Medvecky M."/>
            <person name="Cejkova D."/>
            <person name="Polansky O."/>
            <person name="Karasova D."/>
            <person name="Kubasova T."/>
            <person name="Cizek A."/>
            <person name="Rychlik I."/>
        </authorList>
    </citation>
    <scope>NUCLEOTIDE SEQUENCE [LARGE SCALE GENOMIC DNA]</scope>
    <source>
        <strain evidence="6 7">An13</strain>
    </source>
</reference>
<dbReference type="PANTHER" id="PTHR33514">
    <property type="entry name" value="PROTEIN ABCI12, CHLOROPLASTIC"/>
    <property type="match status" value="1"/>
</dbReference>
<organism evidence="6 7">
    <name type="scientific">Massilimicrobiota timonensis</name>
    <dbReference type="NCBI Taxonomy" id="1776392"/>
    <lineage>
        <taxon>Bacteria</taxon>
        <taxon>Bacillati</taxon>
        <taxon>Bacillota</taxon>
        <taxon>Erysipelotrichia</taxon>
        <taxon>Erysipelotrichales</taxon>
        <taxon>Erysipelotrichaceae</taxon>
        <taxon>Massilimicrobiota</taxon>
    </lineage>
</organism>
<dbReference type="InterPro" id="IPR003339">
    <property type="entry name" value="ABC/ECF_trnsptr_transmembrane"/>
</dbReference>
<feature type="transmembrane region" description="Helical" evidence="5">
    <location>
        <begin position="66"/>
        <end position="85"/>
    </location>
</feature>
<evidence type="ECO:0000256" key="2">
    <source>
        <dbReference type="ARBA" id="ARBA00022692"/>
    </source>
</evidence>
<dbReference type="AlphaFoldDB" id="A0A1Y4SZW0"/>
<feature type="transmembrane region" description="Helical" evidence="5">
    <location>
        <begin position="26"/>
        <end position="54"/>
    </location>
</feature>
<evidence type="ECO:0000256" key="3">
    <source>
        <dbReference type="ARBA" id="ARBA00022989"/>
    </source>
</evidence>
<dbReference type="PANTHER" id="PTHR33514:SF1">
    <property type="entry name" value="ABC TRANSPORTER PERMEASE"/>
    <property type="match status" value="1"/>
</dbReference>
<proteinExistence type="predicted"/>
<gene>
    <name evidence="6" type="ORF">B5E75_07395</name>
</gene>
<sequence>MNNFIINLIPGKTFLHQLSGTTKVRLFFVLIVYLIMSFDLRLILPVFILGIIGLISLRPKLKSVRYIIIFVVVMNLVNILLYYLANPHLGMLYFGHETIWFQFNDYYIVTYEEVWFLLSRFLKMIASFLISLDFILAITPSEFAAGLYSCKVPYKICTIVEMAFRYIPDIARDYQNIKVSMQARGVELDPKKTGLLKRIKQNILILIPLVITSFDRIGNISNAMDLRGFGKGKKRSYYAEHEETPNDKKVKIVYILLGLFVVGYIIGRIFFNVSEVWYPF</sequence>
<dbReference type="RefSeq" id="WP_087358115.1">
    <property type="nucleotide sequence ID" value="NZ_AP031415.1"/>
</dbReference>
<keyword evidence="7" id="KW-1185">Reference proteome</keyword>
<comment type="caution">
    <text evidence="6">The sequence shown here is derived from an EMBL/GenBank/DDBJ whole genome shotgun (WGS) entry which is preliminary data.</text>
</comment>
<accession>A0A1Y4SZW0</accession>
<evidence type="ECO:0000313" key="7">
    <source>
        <dbReference type="Proteomes" id="UP000195305"/>
    </source>
</evidence>
<dbReference type="CDD" id="cd16914">
    <property type="entry name" value="EcfT"/>
    <property type="match status" value="1"/>
</dbReference>
<evidence type="ECO:0000256" key="1">
    <source>
        <dbReference type="ARBA" id="ARBA00004141"/>
    </source>
</evidence>
<keyword evidence="4 5" id="KW-0472">Membrane</keyword>
<dbReference type="GO" id="GO:0005886">
    <property type="term" value="C:plasma membrane"/>
    <property type="evidence" value="ECO:0007669"/>
    <property type="project" value="TreeGrafter"/>
</dbReference>
<feature type="transmembrane region" description="Helical" evidence="5">
    <location>
        <begin position="252"/>
        <end position="271"/>
    </location>
</feature>
<evidence type="ECO:0000313" key="6">
    <source>
        <dbReference type="EMBL" id="OUQ34293.1"/>
    </source>
</evidence>
<keyword evidence="2 5" id="KW-0812">Transmembrane</keyword>
<evidence type="ECO:0000256" key="4">
    <source>
        <dbReference type="ARBA" id="ARBA00023136"/>
    </source>
</evidence>
<feature type="transmembrane region" description="Helical" evidence="5">
    <location>
        <begin position="121"/>
        <end position="139"/>
    </location>
</feature>
<name>A0A1Y4SZW0_9FIRM</name>
<evidence type="ECO:0000256" key="5">
    <source>
        <dbReference type="SAM" id="Phobius"/>
    </source>
</evidence>
<protein>
    <recommendedName>
        <fullName evidence="8">Cobalt ABC transporter permease</fullName>
    </recommendedName>
</protein>
<dbReference type="Proteomes" id="UP000195305">
    <property type="component" value="Unassembled WGS sequence"/>
</dbReference>
<comment type="subcellular location">
    <subcellularLocation>
        <location evidence="1">Membrane</location>
        <topology evidence="1">Multi-pass membrane protein</topology>
    </subcellularLocation>
</comment>
<dbReference type="OrthoDB" id="8635523at2"/>
<dbReference type="Pfam" id="PF02361">
    <property type="entry name" value="CbiQ"/>
    <property type="match status" value="1"/>
</dbReference>